<feature type="non-terminal residue" evidence="2">
    <location>
        <position position="41"/>
    </location>
</feature>
<protein>
    <submittedName>
        <fullName evidence="2">Uncharacterized protein</fullName>
    </submittedName>
</protein>
<keyword evidence="1" id="KW-0812">Transmembrane</keyword>
<keyword evidence="1" id="KW-0472">Membrane</keyword>
<keyword evidence="1" id="KW-1133">Transmembrane helix</keyword>
<accession>A0A382NCZ9</accession>
<dbReference type="AlphaFoldDB" id="A0A382NCZ9"/>
<gene>
    <name evidence="2" type="ORF">METZ01_LOCUS311948</name>
</gene>
<reference evidence="2" key="1">
    <citation type="submission" date="2018-05" db="EMBL/GenBank/DDBJ databases">
        <authorList>
            <person name="Lanie J.A."/>
            <person name="Ng W.-L."/>
            <person name="Kazmierczak K.M."/>
            <person name="Andrzejewski T.M."/>
            <person name="Davidsen T.M."/>
            <person name="Wayne K.J."/>
            <person name="Tettelin H."/>
            <person name="Glass J.I."/>
            <person name="Rusch D."/>
            <person name="Podicherti R."/>
            <person name="Tsui H.-C.T."/>
            <person name="Winkler M.E."/>
        </authorList>
    </citation>
    <scope>NUCLEOTIDE SEQUENCE</scope>
</reference>
<feature type="transmembrane region" description="Helical" evidence="1">
    <location>
        <begin position="20"/>
        <end position="39"/>
    </location>
</feature>
<proteinExistence type="predicted"/>
<name>A0A382NCZ9_9ZZZZ</name>
<evidence type="ECO:0000313" key="2">
    <source>
        <dbReference type="EMBL" id="SVC59094.1"/>
    </source>
</evidence>
<organism evidence="2">
    <name type="scientific">marine metagenome</name>
    <dbReference type="NCBI Taxonomy" id="408172"/>
    <lineage>
        <taxon>unclassified sequences</taxon>
        <taxon>metagenomes</taxon>
        <taxon>ecological metagenomes</taxon>
    </lineage>
</organism>
<sequence length="41" mass="4631">MINQISLRLLYLNFGHFIDHMLVLIFAKAAFSAGIDFGFGK</sequence>
<evidence type="ECO:0000256" key="1">
    <source>
        <dbReference type="SAM" id="Phobius"/>
    </source>
</evidence>
<dbReference type="EMBL" id="UINC01099656">
    <property type="protein sequence ID" value="SVC59094.1"/>
    <property type="molecule type" value="Genomic_DNA"/>
</dbReference>